<reference evidence="8 9" key="1">
    <citation type="journal article" date="2013" name="Chin. Sci. Bull.">
        <title>Genome survey uncovers the secrets of sex and lifestyle in caterpillar fungus.</title>
        <authorList>
            <person name="Hu X."/>
            <person name="Zhang Y."/>
            <person name="Xiao G."/>
            <person name="Zheng P."/>
            <person name="Xia Y."/>
            <person name="Zhang X."/>
            <person name="St Leger R.J."/>
            <person name="Liu X."/>
            <person name="Wang C."/>
        </authorList>
    </citation>
    <scope>NUCLEOTIDE SEQUENCE [LARGE SCALE GENOMIC DNA]</scope>
    <source>
        <strain evidence="9">Co18 / CGMCC 3.14243</strain>
        <tissue evidence="8">Fruit-body</tissue>
    </source>
</reference>
<evidence type="ECO:0000313" key="9">
    <source>
        <dbReference type="Proteomes" id="UP000019374"/>
    </source>
</evidence>
<feature type="domain" description="Anoctamin transmembrane" evidence="6">
    <location>
        <begin position="196"/>
        <end position="659"/>
    </location>
</feature>
<keyword evidence="3 5" id="KW-1133">Transmembrane helix</keyword>
<dbReference type="HOGENOM" id="CLU_010867_0_0_1"/>
<gene>
    <name evidence="8" type="ORF">OCS_01908</name>
</gene>
<feature type="transmembrane region" description="Helical" evidence="5">
    <location>
        <begin position="310"/>
        <end position="332"/>
    </location>
</feature>
<evidence type="ECO:0000259" key="7">
    <source>
        <dbReference type="Pfam" id="PF20877"/>
    </source>
</evidence>
<evidence type="ECO:0000259" key="6">
    <source>
        <dbReference type="Pfam" id="PF04547"/>
    </source>
</evidence>
<evidence type="ECO:0000256" key="4">
    <source>
        <dbReference type="ARBA" id="ARBA00023136"/>
    </source>
</evidence>
<organism evidence="8 9">
    <name type="scientific">Ophiocordyceps sinensis (strain Co18 / CGMCC 3.14243)</name>
    <name type="common">Yarsagumba caterpillar fungus</name>
    <name type="synonym">Hirsutella sinensis</name>
    <dbReference type="NCBI Taxonomy" id="911162"/>
    <lineage>
        <taxon>Eukaryota</taxon>
        <taxon>Fungi</taxon>
        <taxon>Dikarya</taxon>
        <taxon>Ascomycota</taxon>
        <taxon>Pezizomycotina</taxon>
        <taxon>Sordariomycetes</taxon>
        <taxon>Hypocreomycetidae</taxon>
        <taxon>Hypocreales</taxon>
        <taxon>Ophiocordycipitaceae</taxon>
        <taxon>Ophiocordyceps</taxon>
    </lineage>
</organism>
<name>T5AA80_OPHSC</name>
<feature type="transmembrane region" description="Helical" evidence="5">
    <location>
        <begin position="238"/>
        <end position="256"/>
    </location>
</feature>
<dbReference type="OrthoDB" id="296386at2759"/>
<dbReference type="GO" id="GO:0016020">
    <property type="term" value="C:membrane"/>
    <property type="evidence" value="ECO:0007669"/>
    <property type="project" value="UniProtKB-SubCell"/>
</dbReference>
<feature type="transmembrane region" description="Helical" evidence="5">
    <location>
        <begin position="352"/>
        <end position="372"/>
    </location>
</feature>
<dbReference type="Pfam" id="PF04547">
    <property type="entry name" value="Anoctamin"/>
    <property type="match status" value="1"/>
</dbReference>
<keyword evidence="4 5" id="KW-0472">Membrane</keyword>
<dbReference type="InterPro" id="IPR007632">
    <property type="entry name" value="Anoctamin"/>
</dbReference>
<dbReference type="InterPro" id="IPR049452">
    <property type="entry name" value="Anoctamin_TM"/>
</dbReference>
<evidence type="ECO:0000313" key="8">
    <source>
        <dbReference type="EMBL" id="EQL02385.1"/>
    </source>
</evidence>
<evidence type="ECO:0000256" key="1">
    <source>
        <dbReference type="ARBA" id="ARBA00004141"/>
    </source>
</evidence>
<dbReference type="Proteomes" id="UP000019374">
    <property type="component" value="Unassembled WGS sequence"/>
</dbReference>
<protein>
    <submittedName>
        <fullName evidence="8">Transmembrane protein 16K</fullName>
    </submittedName>
</protein>
<evidence type="ECO:0000256" key="5">
    <source>
        <dbReference type="SAM" id="Phobius"/>
    </source>
</evidence>
<keyword evidence="2 5" id="KW-0812">Transmembrane</keyword>
<accession>T5AA80</accession>
<feature type="transmembrane region" description="Helical" evidence="5">
    <location>
        <begin position="393"/>
        <end position="414"/>
    </location>
</feature>
<dbReference type="Pfam" id="PF20877">
    <property type="entry name" value="Anoctamin_N"/>
    <property type="match status" value="1"/>
</dbReference>
<dbReference type="PANTHER" id="PTHR12308:SF77">
    <property type="entry name" value="MEMBRANE STRESS RESPONSE PROTEIN (IST2), PUTATIVE (AFU_ORTHOLOGUE AFUA_4G03330)-RELATED"/>
    <property type="match status" value="1"/>
</dbReference>
<dbReference type="PANTHER" id="PTHR12308">
    <property type="entry name" value="ANOCTAMIN"/>
    <property type="match status" value="1"/>
</dbReference>
<feature type="transmembrane region" description="Helical" evidence="5">
    <location>
        <begin position="205"/>
        <end position="232"/>
    </location>
</feature>
<proteinExistence type="predicted"/>
<evidence type="ECO:0000256" key="2">
    <source>
        <dbReference type="ARBA" id="ARBA00022692"/>
    </source>
</evidence>
<dbReference type="GO" id="GO:0005254">
    <property type="term" value="F:chloride channel activity"/>
    <property type="evidence" value="ECO:0007669"/>
    <property type="project" value="TreeGrafter"/>
</dbReference>
<comment type="subcellular location">
    <subcellularLocation>
        <location evidence="1">Membrane</location>
        <topology evidence="1">Multi-pass membrane protein</topology>
    </subcellularLocation>
</comment>
<dbReference type="GO" id="GO:0032541">
    <property type="term" value="C:cortical endoplasmic reticulum"/>
    <property type="evidence" value="ECO:0007669"/>
    <property type="project" value="TreeGrafter"/>
</dbReference>
<dbReference type="eggNOG" id="KOG2513">
    <property type="taxonomic scope" value="Eukaryota"/>
</dbReference>
<dbReference type="AlphaFoldDB" id="T5AA80"/>
<dbReference type="InterPro" id="IPR049456">
    <property type="entry name" value="Anoctamin_N_fung"/>
</dbReference>
<dbReference type="EMBL" id="KE652314">
    <property type="protein sequence ID" value="EQL02385.1"/>
    <property type="molecule type" value="Genomic_DNA"/>
</dbReference>
<sequence>MSSEASFKFTRQSSWEMFSAAAQRELVPPQFASQLQHLAYNDKYVIHFDFGHVDDDSAAQDLTVLLSHLEAVGLHTEVRAGHDQSLLVFVKAPREILGNAVYKSRVRDWLYGIIAEHPGGGGQTMVDAKYEAEDLLSMHHMLSWPKEMGGAGITPGYGRFRCVQSMFPLHNPRTSQALLRYLGKKLILRDDDFDQIRDLLGAKAAFYFAFTQTYILFLIFPAVAGLLARVFLPAYSQFYTILTGLWCTVFVEYWKLKQTDLSIRWKVKGVAKHTTDRPQFSYERVMVDDVGRTRHDCPRWKQMGRRLVQIPFVLVAALSLGALIAVVFAIEILISEAYDGQHKSYLEYLPTALLAIVLPYISHFLEGAAAALTEFENHRTAHSHERSLAQKIFVLNSTAQYLPILLTAFVYVPFGDFFVPHLERVIRYMLGDAIKFTDVPFHANPGRLQREVIALTVTGQISHFGEEFLFPLIKQRFRSWYRNYRSSQSVAVALHGTAHDDHPEEQALLSAARSQATLPPYDVQADISQMVLQFGHLALFSPVWPLMPIGFLINNWIELRSDFLKICIEHQRPPPVRTDGIGPWVQNLGFLTWLGSISTAAVAHMFGPSVLHLGGSSGIRWWTLPVTIVISEHVFLAVRALVQAVLQTIGSKQIRKERDAKYLRRKTYLDELEANKSEMLGLGVEQRERRKSVLMTAGNMFWMRQVEDGKSKAVGIQLIQMLRKPNQRAAMDARKGKQD</sequence>
<evidence type="ECO:0000256" key="3">
    <source>
        <dbReference type="ARBA" id="ARBA00022989"/>
    </source>
</evidence>
<feature type="domain" description="Anoctamin alpha-beta plait" evidence="7">
    <location>
        <begin position="42"/>
        <end position="163"/>
    </location>
</feature>